<dbReference type="EMBL" id="JAGIOB010000001">
    <property type="protein sequence ID" value="MBP2415408.1"/>
    <property type="molecule type" value="Genomic_DNA"/>
</dbReference>
<proteinExistence type="predicted"/>
<feature type="transmembrane region" description="Helical" evidence="1">
    <location>
        <begin position="197"/>
        <end position="214"/>
    </location>
</feature>
<keyword evidence="1" id="KW-1133">Transmembrane helix</keyword>
<feature type="transmembrane region" description="Helical" evidence="1">
    <location>
        <begin position="146"/>
        <end position="165"/>
    </location>
</feature>
<protein>
    <submittedName>
        <fullName evidence="2">ABC transport system permease protein</fullName>
    </submittedName>
</protein>
<feature type="transmembrane region" description="Helical" evidence="1">
    <location>
        <begin position="226"/>
        <end position="249"/>
    </location>
</feature>
<keyword evidence="3" id="KW-1185">Reference proteome</keyword>
<keyword evidence="1" id="KW-0812">Transmembrane</keyword>
<keyword evidence="1" id="KW-0472">Membrane</keyword>
<sequence length="447" mass="43620">MLRLVLADLLQHARVWLGVTVVAAAAALVLSTAAADLETAARTGGDVGLALYAIGGLVVATTTVAAVVVLASAADLTVVLQQRSHALWLLLGISPAAVRRVVRAQLLLAGLVGALGGTALAVPLLAPLFARTVGAAPGLGMVEVRFGGLSAAAVVVVVVVVVGLSGGRSARRASRVAATAVLRDPDPPGTRAGAGRWVLAVVLLGVLVAVLASLGGRPADRLQPPLLLTGLLVAGVLVALGPLVVPAVLRAWTRLVPVRLSSAWFLARASAAHRTGRSAAAISPLLVACALTGSLSAAGAVATAGPAEAGTVSPVSLPTVVLLVGGPVLLSVLGAVVTVLMSAGPRHREAALVRAAGGTPGLVLLAALAEAVIYVVTAALLGLVAVAVTTAVGLAAVGAPLLGPATGPGFRAAGVTAAAELVVLAAAALVPAALGARRSVRAVLAAE</sequence>
<gene>
    <name evidence="2" type="ORF">JOF54_000330</name>
</gene>
<evidence type="ECO:0000313" key="2">
    <source>
        <dbReference type="EMBL" id="MBP2415408.1"/>
    </source>
</evidence>
<organism evidence="2 3">
    <name type="scientific">Microlunatus capsulatus</name>
    <dbReference type="NCBI Taxonomy" id="99117"/>
    <lineage>
        <taxon>Bacteria</taxon>
        <taxon>Bacillati</taxon>
        <taxon>Actinomycetota</taxon>
        <taxon>Actinomycetes</taxon>
        <taxon>Propionibacteriales</taxon>
        <taxon>Propionibacteriaceae</taxon>
        <taxon>Microlunatus</taxon>
    </lineage>
</organism>
<evidence type="ECO:0000313" key="3">
    <source>
        <dbReference type="Proteomes" id="UP000758168"/>
    </source>
</evidence>
<feature type="transmembrane region" description="Helical" evidence="1">
    <location>
        <begin position="15"/>
        <end position="37"/>
    </location>
</feature>
<feature type="transmembrane region" description="Helical" evidence="1">
    <location>
        <begin position="412"/>
        <end position="434"/>
    </location>
</feature>
<feature type="transmembrane region" description="Helical" evidence="1">
    <location>
        <begin position="362"/>
        <end position="392"/>
    </location>
</feature>
<feature type="transmembrane region" description="Helical" evidence="1">
    <location>
        <begin position="320"/>
        <end position="341"/>
    </location>
</feature>
<comment type="caution">
    <text evidence="2">The sequence shown here is derived from an EMBL/GenBank/DDBJ whole genome shotgun (WGS) entry which is preliminary data.</text>
</comment>
<name>A0ABS4Z566_9ACTN</name>
<feature type="transmembrane region" description="Helical" evidence="1">
    <location>
        <begin position="107"/>
        <end position="126"/>
    </location>
</feature>
<feature type="transmembrane region" description="Helical" evidence="1">
    <location>
        <begin position="49"/>
        <end position="73"/>
    </location>
</feature>
<dbReference type="RefSeq" id="WP_210052408.1">
    <property type="nucleotide sequence ID" value="NZ_BAAAMH010000036.1"/>
</dbReference>
<reference evidence="2 3" key="1">
    <citation type="submission" date="2021-03" db="EMBL/GenBank/DDBJ databases">
        <title>Sequencing the genomes of 1000 actinobacteria strains.</title>
        <authorList>
            <person name="Klenk H.-P."/>
        </authorList>
    </citation>
    <scope>NUCLEOTIDE SEQUENCE [LARGE SCALE GENOMIC DNA]</scope>
    <source>
        <strain evidence="2 3">DSM 12936</strain>
    </source>
</reference>
<dbReference type="Proteomes" id="UP000758168">
    <property type="component" value="Unassembled WGS sequence"/>
</dbReference>
<feature type="transmembrane region" description="Helical" evidence="1">
    <location>
        <begin position="278"/>
        <end position="300"/>
    </location>
</feature>
<accession>A0ABS4Z566</accession>
<evidence type="ECO:0000256" key="1">
    <source>
        <dbReference type="SAM" id="Phobius"/>
    </source>
</evidence>